<keyword evidence="3 6" id="KW-1133">Transmembrane helix</keyword>
<feature type="transmembrane region" description="Helical" evidence="6">
    <location>
        <begin position="105"/>
        <end position="127"/>
    </location>
</feature>
<keyword evidence="9" id="KW-1185">Reference proteome</keyword>
<dbReference type="AlphaFoldDB" id="A0A239IXP3"/>
<protein>
    <submittedName>
        <fullName evidence="8">Putative flippase GtrA (Transmembrane translocase of bactoprenol-linked glucose)</fullName>
    </submittedName>
</protein>
<dbReference type="GO" id="GO:0000271">
    <property type="term" value="P:polysaccharide biosynthetic process"/>
    <property type="evidence" value="ECO:0007669"/>
    <property type="project" value="InterPro"/>
</dbReference>
<accession>A0A239IXP3</accession>
<evidence type="ECO:0000256" key="4">
    <source>
        <dbReference type="ARBA" id="ARBA00023136"/>
    </source>
</evidence>
<name>A0A239IXP3_9BACT</name>
<feature type="compositionally biased region" description="Polar residues" evidence="5">
    <location>
        <begin position="1"/>
        <end position="15"/>
    </location>
</feature>
<evidence type="ECO:0000256" key="3">
    <source>
        <dbReference type="ARBA" id="ARBA00022989"/>
    </source>
</evidence>
<evidence type="ECO:0000256" key="1">
    <source>
        <dbReference type="ARBA" id="ARBA00004141"/>
    </source>
</evidence>
<reference evidence="8 9" key="1">
    <citation type="submission" date="2017-06" db="EMBL/GenBank/DDBJ databases">
        <authorList>
            <person name="Kim H.J."/>
            <person name="Triplett B.A."/>
        </authorList>
    </citation>
    <scope>NUCLEOTIDE SEQUENCE [LARGE SCALE GENOMIC DNA]</scope>
    <source>
        <strain evidence="8 9">DSM 18704</strain>
    </source>
</reference>
<sequence>MSTLNQPIPEQQVEPNATGPFGSMRRLMPKGEVVRFLAVGVFNTVFALGCYMVLVTVYGHLLPHKWILAVPDLASISAKPIGITVAFFCYKFIVFRTKGNYLREWLRCFAVYGVGMIPELIALPLITKGLLHFQMLGLQHLLHLPRHPAPYLAGLIVSVLTAILSYLGHKKFSFKT</sequence>
<dbReference type="RefSeq" id="WP_089408441.1">
    <property type="nucleotide sequence ID" value="NZ_FZOU01000003.1"/>
</dbReference>
<gene>
    <name evidence="8" type="ORF">SAMN05421770_103338</name>
</gene>
<organism evidence="8 9">
    <name type="scientific">Granulicella rosea</name>
    <dbReference type="NCBI Taxonomy" id="474952"/>
    <lineage>
        <taxon>Bacteria</taxon>
        <taxon>Pseudomonadati</taxon>
        <taxon>Acidobacteriota</taxon>
        <taxon>Terriglobia</taxon>
        <taxon>Terriglobales</taxon>
        <taxon>Acidobacteriaceae</taxon>
        <taxon>Granulicella</taxon>
    </lineage>
</organism>
<keyword evidence="2 6" id="KW-0812">Transmembrane</keyword>
<evidence type="ECO:0000256" key="6">
    <source>
        <dbReference type="SAM" id="Phobius"/>
    </source>
</evidence>
<evidence type="ECO:0000259" key="7">
    <source>
        <dbReference type="Pfam" id="PF04138"/>
    </source>
</evidence>
<feature type="region of interest" description="Disordered" evidence="5">
    <location>
        <begin position="1"/>
        <end position="21"/>
    </location>
</feature>
<evidence type="ECO:0000256" key="5">
    <source>
        <dbReference type="SAM" id="MobiDB-lite"/>
    </source>
</evidence>
<dbReference type="EMBL" id="FZOU01000003">
    <property type="protein sequence ID" value="SNS98397.1"/>
    <property type="molecule type" value="Genomic_DNA"/>
</dbReference>
<feature type="transmembrane region" description="Helical" evidence="6">
    <location>
        <begin position="147"/>
        <end position="167"/>
    </location>
</feature>
<dbReference type="Pfam" id="PF04138">
    <property type="entry name" value="GtrA_DPMS_TM"/>
    <property type="match status" value="1"/>
</dbReference>
<evidence type="ECO:0000313" key="9">
    <source>
        <dbReference type="Proteomes" id="UP000198356"/>
    </source>
</evidence>
<evidence type="ECO:0000313" key="8">
    <source>
        <dbReference type="EMBL" id="SNS98397.1"/>
    </source>
</evidence>
<dbReference type="GO" id="GO:0016020">
    <property type="term" value="C:membrane"/>
    <property type="evidence" value="ECO:0007669"/>
    <property type="project" value="UniProtKB-SubCell"/>
</dbReference>
<dbReference type="InterPro" id="IPR007267">
    <property type="entry name" value="GtrA_DPMS_TM"/>
</dbReference>
<feature type="domain" description="GtrA/DPMS transmembrane" evidence="7">
    <location>
        <begin position="35"/>
        <end position="174"/>
    </location>
</feature>
<dbReference type="OrthoDB" id="9812049at2"/>
<dbReference type="Proteomes" id="UP000198356">
    <property type="component" value="Unassembled WGS sequence"/>
</dbReference>
<feature type="transmembrane region" description="Helical" evidence="6">
    <location>
        <begin position="33"/>
        <end position="61"/>
    </location>
</feature>
<proteinExistence type="predicted"/>
<comment type="subcellular location">
    <subcellularLocation>
        <location evidence="1">Membrane</location>
        <topology evidence="1">Multi-pass membrane protein</topology>
    </subcellularLocation>
</comment>
<evidence type="ECO:0000256" key="2">
    <source>
        <dbReference type="ARBA" id="ARBA00022692"/>
    </source>
</evidence>
<keyword evidence="4 6" id="KW-0472">Membrane</keyword>
<feature type="transmembrane region" description="Helical" evidence="6">
    <location>
        <begin position="73"/>
        <end position="93"/>
    </location>
</feature>